<dbReference type="GO" id="GO:0006351">
    <property type="term" value="P:DNA-templated transcription"/>
    <property type="evidence" value="ECO:0007669"/>
    <property type="project" value="InterPro"/>
</dbReference>
<dbReference type="InterPro" id="IPR051886">
    <property type="entry name" value="Seed_Dev/Stress_Resp_Reg"/>
</dbReference>
<dbReference type="PANTHER" id="PTHR46354:SF22">
    <property type="entry name" value="TRANSCRIPTION FACTOR TGA LIKE DOMAIN-CONTAINING PROTEIN-RELATED"/>
    <property type="match status" value="1"/>
</dbReference>
<dbReference type="Proteomes" id="UP001206925">
    <property type="component" value="Unassembled WGS sequence"/>
</dbReference>
<dbReference type="GO" id="GO:0043565">
    <property type="term" value="F:sequence-specific DNA binding"/>
    <property type="evidence" value="ECO:0007669"/>
    <property type="project" value="InterPro"/>
</dbReference>
<evidence type="ECO:0000313" key="2">
    <source>
        <dbReference type="EMBL" id="KAI7756223.1"/>
    </source>
</evidence>
<accession>A0AAD5GYG9</accession>
<evidence type="ECO:0000313" key="3">
    <source>
        <dbReference type="Proteomes" id="UP001206925"/>
    </source>
</evidence>
<proteinExistence type="predicted"/>
<comment type="caution">
    <text evidence="2">The sequence shown here is derived from an EMBL/GenBank/DDBJ whole genome shotgun (WGS) entry which is preliminary data.</text>
</comment>
<dbReference type="AlphaFoldDB" id="A0AAD5GYG9"/>
<dbReference type="PROSITE" id="PS51806">
    <property type="entry name" value="DOG1"/>
    <property type="match status" value="1"/>
</dbReference>
<dbReference type="PANTHER" id="PTHR46354">
    <property type="entry name" value="DOG1 DOMAIN-CONTAINING PROTEIN"/>
    <property type="match status" value="1"/>
</dbReference>
<name>A0AAD5GYG9_AMBAR</name>
<dbReference type="EMBL" id="JAMZMK010000513">
    <property type="protein sequence ID" value="KAI7756223.1"/>
    <property type="molecule type" value="Genomic_DNA"/>
</dbReference>
<evidence type="ECO:0000259" key="1">
    <source>
        <dbReference type="PROSITE" id="PS51806"/>
    </source>
</evidence>
<keyword evidence="3" id="KW-1185">Reference proteome</keyword>
<dbReference type="Pfam" id="PF14144">
    <property type="entry name" value="DOG1"/>
    <property type="match status" value="1"/>
</dbReference>
<gene>
    <name evidence="2" type="ORF">M8C21_000895</name>
</gene>
<sequence length="261" mass="30417">MTEPQNTTSQIFHSFFDRWLGELNNHLQQLVSVAKHHQYDDNEHDSDLCMLIDRSVGHYEEYYKVKSEAAKEDIISMFSHKWLTSLEDAFLWITGWRPTTAIHLLYSKSGIQFETKETELTPIFTYGDLGNLSLDQINRINELQKKTVREERKISEKMAKLQESAADKPMVHLSNVISEMMRMETDDGGENSDRRVESTLEPKKDKWEKVLNMADSLRMETLKSVIEILTPIQAVYFLIAAAELHLRLHDWGLKMDAELIR</sequence>
<organism evidence="2 3">
    <name type="scientific">Ambrosia artemisiifolia</name>
    <name type="common">Common ragweed</name>
    <dbReference type="NCBI Taxonomy" id="4212"/>
    <lineage>
        <taxon>Eukaryota</taxon>
        <taxon>Viridiplantae</taxon>
        <taxon>Streptophyta</taxon>
        <taxon>Embryophyta</taxon>
        <taxon>Tracheophyta</taxon>
        <taxon>Spermatophyta</taxon>
        <taxon>Magnoliopsida</taxon>
        <taxon>eudicotyledons</taxon>
        <taxon>Gunneridae</taxon>
        <taxon>Pentapetalae</taxon>
        <taxon>asterids</taxon>
        <taxon>campanulids</taxon>
        <taxon>Asterales</taxon>
        <taxon>Asteraceae</taxon>
        <taxon>Asteroideae</taxon>
        <taxon>Heliantheae alliance</taxon>
        <taxon>Heliantheae</taxon>
        <taxon>Ambrosia</taxon>
    </lineage>
</organism>
<protein>
    <recommendedName>
        <fullName evidence="1">DOG1 domain-containing protein</fullName>
    </recommendedName>
</protein>
<reference evidence="2" key="1">
    <citation type="submission" date="2022-06" db="EMBL/GenBank/DDBJ databases">
        <title>Uncovering the hologenomic basis of an extraordinary plant invasion.</title>
        <authorList>
            <person name="Bieker V.C."/>
            <person name="Martin M.D."/>
            <person name="Gilbert T."/>
            <person name="Hodgins K."/>
            <person name="Battlay P."/>
            <person name="Petersen B."/>
            <person name="Wilson J."/>
        </authorList>
    </citation>
    <scope>NUCLEOTIDE SEQUENCE</scope>
    <source>
        <strain evidence="2">AA19_3_7</strain>
        <tissue evidence="2">Leaf</tissue>
    </source>
</reference>
<feature type="domain" description="DOG1" evidence="1">
    <location>
        <begin position="9"/>
        <end position="258"/>
    </location>
</feature>
<dbReference type="InterPro" id="IPR025422">
    <property type="entry name" value="TGA_domain"/>
</dbReference>